<name>T1KB40_TETUR</name>
<feature type="compositionally biased region" description="Polar residues" evidence="5">
    <location>
        <begin position="204"/>
        <end position="216"/>
    </location>
</feature>
<comment type="similarity">
    <text evidence="1">Belongs to the SH2B adapter family.</text>
</comment>
<dbReference type="eggNOG" id="ENOG502QT43">
    <property type="taxonomic scope" value="Eukaryota"/>
</dbReference>
<reference evidence="9" key="1">
    <citation type="submission" date="2011-08" db="EMBL/GenBank/DDBJ databases">
        <authorList>
            <person name="Rombauts S."/>
        </authorList>
    </citation>
    <scope>NUCLEOTIDE SEQUENCE</scope>
    <source>
        <strain evidence="9">London</strain>
    </source>
</reference>
<dbReference type="OMA" id="MESEWIG"/>
<evidence type="ECO:0000313" key="8">
    <source>
        <dbReference type="EnsemblMetazoa" id="tetur08g02750.1"/>
    </source>
</evidence>
<feature type="region of interest" description="Disordered" evidence="5">
    <location>
        <begin position="193"/>
        <end position="216"/>
    </location>
</feature>
<dbReference type="KEGG" id="tut:107362666"/>
<dbReference type="EnsemblMetazoa" id="tetur08g02750.1">
    <property type="protein sequence ID" value="tetur08g02750.1"/>
    <property type="gene ID" value="tetur08g02750"/>
</dbReference>
<evidence type="ECO:0000256" key="4">
    <source>
        <dbReference type="PROSITE-ProRule" id="PRU00191"/>
    </source>
</evidence>
<dbReference type="InterPro" id="IPR001849">
    <property type="entry name" value="PH_domain"/>
</dbReference>
<evidence type="ECO:0000256" key="5">
    <source>
        <dbReference type="SAM" id="MobiDB-lite"/>
    </source>
</evidence>
<dbReference type="STRING" id="32264.T1KB40"/>
<protein>
    <recommendedName>
        <fullName evidence="10">SH2 domain-containing protein</fullName>
    </recommendedName>
</protein>
<dbReference type="AlphaFoldDB" id="T1KB40"/>
<sequence length="463" mass="52326">MAHFFRGISRYLSGIFHKKFSDEVDFSSERRESTNRNGNSIRNNRTLNEDSSIVNEGVVDFISVDPSMIDIKLKWEKCRLSLISTSAGYNLQFYSPPKSVKPKCELLCSSIIEARETTVLEMPDQDYTFVLKAESGLEYVIEASSASELKDWLNIIHACMQCNNSENIDLNNIELSETNIRNGSLHRRRLNSVSNTNNENNTNGHASSPNASQPGTPLTGGNDISLFLSQYPWYHGLLTRTDAAEYVLREGSLGHGIFLVRQSETRKGEYVLTFNFHGRAKHLRLTINGEGQCRVQHLWFRNVFDMLDHFRVHSIPLELGGTADVTLTDFVIYQPYSPPSSTHDSTNLTDLHNHHHINHQNSSHPHQPSQSHNITNNSNPLQQQSRSSTPNSNFEPSSSSPDSRHNYLRERVPSIPEIQEVITYGGSVRLRTVSLENLNQLQSQHLASVNGTTRAIDNTYSFI</sequence>
<feature type="compositionally biased region" description="Low complexity" evidence="5">
    <location>
        <begin position="193"/>
        <end position="203"/>
    </location>
</feature>
<dbReference type="SMART" id="SM00252">
    <property type="entry name" value="SH2"/>
    <property type="match status" value="1"/>
</dbReference>
<feature type="compositionally biased region" description="Low complexity" evidence="5">
    <location>
        <begin position="387"/>
        <end position="401"/>
    </location>
</feature>
<accession>T1KB40</accession>
<dbReference type="InterPro" id="IPR036860">
    <property type="entry name" value="SH2_dom_sf"/>
</dbReference>
<dbReference type="Gene3D" id="3.30.505.10">
    <property type="entry name" value="SH2 domain"/>
    <property type="match status" value="1"/>
</dbReference>
<evidence type="ECO:0000256" key="3">
    <source>
        <dbReference type="ARBA" id="ARBA00022999"/>
    </source>
</evidence>
<evidence type="ECO:0000259" key="6">
    <source>
        <dbReference type="PROSITE" id="PS50001"/>
    </source>
</evidence>
<dbReference type="SMART" id="SM00233">
    <property type="entry name" value="PH"/>
    <property type="match status" value="1"/>
</dbReference>
<evidence type="ECO:0000256" key="1">
    <source>
        <dbReference type="ARBA" id="ARBA00010220"/>
    </source>
</evidence>
<dbReference type="SUPFAM" id="SSF55550">
    <property type="entry name" value="SH2 domain"/>
    <property type="match status" value="1"/>
</dbReference>
<dbReference type="OrthoDB" id="10047184at2759"/>
<dbReference type="Proteomes" id="UP000015104">
    <property type="component" value="Unassembled WGS sequence"/>
</dbReference>
<dbReference type="GO" id="GO:0035556">
    <property type="term" value="P:intracellular signal transduction"/>
    <property type="evidence" value="ECO:0007669"/>
    <property type="project" value="TreeGrafter"/>
</dbReference>
<feature type="region of interest" description="Disordered" evidence="5">
    <location>
        <begin position="338"/>
        <end position="406"/>
    </location>
</feature>
<dbReference type="Pfam" id="PF00169">
    <property type="entry name" value="PH"/>
    <property type="match status" value="1"/>
</dbReference>
<keyword evidence="2" id="KW-0597">Phosphoprotein</keyword>
<feature type="compositionally biased region" description="Low complexity" evidence="5">
    <location>
        <begin position="359"/>
        <end position="373"/>
    </location>
</feature>
<dbReference type="SUPFAM" id="SSF50729">
    <property type="entry name" value="PH domain-like"/>
    <property type="match status" value="1"/>
</dbReference>
<dbReference type="InterPro" id="IPR011993">
    <property type="entry name" value="PH-like_dom_sf"/>
</dbReference>
<evidence type="ECO:0000259" key="7">
    <source>
        <dbReference type="PROSITE" id="PS50003"/>
    </source>
</evidence>
<dbReference type="PROSITE" id="PS50001">
    <property type="entry name" value="SH2"/>
    <property type="match status" value="1"/>
</dbReference>
<keyword evidence="3 4" id="KW-0727">SH2 domain</keyword>
<feature type="domain" description="PH" evidence="7">
    <location>
        <begin position="52"/>
        <end position="161"/>
    </location>
</feature>
<dbReference type="Pfam" id="PF00017">
    <property type="entry name" value="SH2"/>
    <property type="match status" value="1"/>
</dbReference>
<organism evidence="8 9">
    <name type="scientific">Tetranychus urticae</name>
    <name type="common">Two-spotted spider mite</name>
    <dbReference type="NCBI Taxonomy" id="32264"/>
    <lineage>
        <taxon>Eukaryota</taxon>
        <taxon>Metazoa</taxon>
        <taxon>Ecdysozoa</taxon>
        <taxon>Arthropoda</taxon>
        <taxon>Chelicerata</taxon>
        <taxon>Arachnida</taxon>
        <taxon>Acari</taxon>
        <taxon>Acariformes</taxon>
        <taxon>Trombidiformes</taxon>
        <taxon>Prostigmata</taxon>
        <taxon>Eleutherengona</taxon>
        <taxon>Raphignathae</taxon>
        <taxon>Tetranychoidea</taxon>
        <taxon>Tetranychidae</taxon>
        <taxon>Tetranychus</taxon>
    </lineage>
</organism>
<dbReference type="EMBL" id="CAEY01001944">
    <property type="status" value="NOT_ANNOTATED_CDS"/>
    <property type="molecule type" value="Genomic_DNA"/>
</dbReference>
<dbReference type="InterPro" id="IPR000980">
    <property type="entry name" value="SH2"/>
</dbReference>
<keyword evidence="9" id="KW-1185">Reference proteome</keyword>
<feature type="domain" description="SH2" evidence="6">
    <location>
        <begin position="233"/>
        <end position="336"/>
    </location>
</feature>
<dbReference type="GO" id="GO:0005886">
    <property type="term" value="C:plasma membrane"/>
    <property type="evidence" value="ECO:0007669"/>
    <property type="project" value="TreeGrafter"/>
</dbReference>
<dbReference type="PROSITE" id="PS50003">
    <property type="entry name" value="PH_DOMAIN"/>
    <property type="match status" value="1"/>
</dbReference>
<dbReference type="PANTHER" id="PTHR10872:SF2">
    <property type="entry name" value="LNK, ISOFORM D"/>
    <property type="match status" value="1"/>
</dbReference>
<dbReference type="GO" id="GO:0005068">
    <property type="term" value="F:transmembrane receptor protein tyrosine kinase adaptor activity"/>
    <property type="evidence" value="ECO:0007669"/>
    <property type="project" value="TreeGrafter"/>
</dbReference>
<feature type="compositionally biased region" description="Polar residues" evidence="5">
    <location>
        <begin position="374"/>
        <end position="386"/>
    </location>
</feature>
<reference evidence="8" key="2">
    <citation type="submission" date="2015-06" db="UniProtKB">
        <authorList>
            <consortium name="EnsemblMetazoa"/>
        </authorList>
    </citation>
    <scope>IDENTIFICATION</scope>
</reference>
<dbReference type="InterPro" id="IPR030523">
    <property type="entry name" value="SH2B"/>
</dbReference>
<dbReference type="FunFam" id="3.30.505.10:FF:000008">
    <property type="entry name" value="SH2B adapter protein 1 isoform 2"/>
    <property type="match status" value="1"/>
</dbReference>
<dbReference type="PRINTS" id="PR00401">
    <property type="entry name" value="SH2DOMAIN"/>
</dbReference>
<dbReference type="HOGENOM" id="CLU_014885_2_0_1"/>
<evidence type="ECO:0008006" key="10">
    <source>
        <dbReference type="Google" id="ProtNLM"/>
    </source>
</evidence>
<dbReference type="PANTHER" id="PTHR10872">
    <property type="entry name" value="SH2B ADAPTER PROTEIN"/>
    <property type="match status" value="1"/>
</dbReference>
<evidence type="ECO:0000256" key="2">
    <source>
        <dbReference type="ARBA" id="ARBA00022553"/>
    </source>
</evidence>
<dbReference type="Gene3D" id="2.30.29.30">
    <property type="entry name" value="Pleckstrin-homology domain (PH domain)/Phosphotyrosine-binding domain (PTB)"/>
    <property type="match status" value="1"/>
</dbReference>
<gene>
    <name evidence="8" type="primary">107362666</name>
</gene>
<evidence type="ECO:0000313" key="9">
    <source>
        <dbReference type="Proteomes" id="UP000015104"/>
    </source>
</evidence>
<feature type="compositionally biased region" description="Polar residues" evidence="5">
    <location>
        <begin position="339"/>
        <end position="350"/>
    </location>
</feature>
<proteinExistence type="inferred from homology"/>